<dbReference type="GO" id="GO:0016989">
    <property type="term" value="F:sigma factor antagonist activity"/>
    <property type="evidence" value="ECO:0007669"/>
    <property type="project" value="TreeGrafter"/>
</dbReference>
<keyword evidence="5" id="KW-1185">Reference proteome</keyword>
<reference evidence="5" key="1">
    <citation type="submission" date="2018-11" db="EMBL/GenBank/DDBJ databases">
        <title>Chitinophaga lutea sp.nov., isolate from arsenic contaminated soil.</title>
        <authorList>
            <person name="Zong Y."/>
        </authorList>
    </citation>
    <scope>NUCLEOTIDE SEQUENCE [LARGE SCALE GENOMIC DNA]</scope>
    <source>
        <strain evidence="5">YLT18</strain>
    </source>
</reference>
<dbReference type="Proteomes" id="UP000279089">
    <property type="component" value="Unassembled WGS sequence"/>
</dbReference>
<keyword evidence="1" id="KW-0812">Transmembrane</keyword>
<accession>A0A3N4MCT5</accession>
<gene>
    <name evidence="4" type="ORF">EG028_11185</name>
</gene>
<proteinExistence type="predicted"/>
<feature type="domain" description="FecR protein" evidence="2">
    <location>
        <begin position="118"/>
        <end position="207"/>
    </location>
</feature>
<dbReference type="Pfam" id="PF16344">
    <property type="entry name" value="FecR_C"/>
    <property type="match status" value="1"/>
</dbReference>
<dbReference type="Gene3D" id="2.60.120.1440">
    <property type="match status" value="1"/>
</dbReference>
<dbReference type="InterPro" id="IPR032508">
    <property type="entry name" value="FecR_C"/>
</dbReference>
<dbReference type="PIRSF" id="PIRSF018266">
    <property type="entry name" value="FecR"/>
    <property type="match status" value="1"/>
</dbReference>
<sequence>MDMNNTRLKELLDKYLEGTATAAEIREVDDWYGSFESDPGLTEQLSAEQRSALEQLLFLRISREVEQAAPSVKIIKAPLRYWWAAASVVLLLAAGGFYFARNRSAQTETATVATLTEQTGRGGIKKIVLPDGTAVWLNFESKIRYAEGQGREVWLEGEGYFEVTPQQGRPFLVHAGTLDVNVLGTSFNIDAYTPGETVTVTVASGKVAVGNDQAARTTLAANQQAVYLAAAGKIEKNDIAAADFSAWRQGQLVFKKAMFRNIAQKLERRYDVRIRFAGEHIANSLLTARFDENVPIGDILKMLCDIYGFSYRQEPGKNEYLVYDGQPK</sequence>
<dbReference type="EMBL" id="RMBX01000005">
    <property type="protein sequence ID" value="RPD41235.1"/>
    <property type="molecule type" value="Genomic_DNA"/>
</dbReference>
<keyword evidence="1" id="KW-1133">Transmembrane helix</keyword>
<protein>
    <submittedName>
        <fullName evidence="4">DUF4974 domain-containing protein</fullName>
    </submittedName>
</protein>
<dbReference type="OrthoDB" id="697544at2"/>
<dbReference type="PANTHER" id="PTHR30273:SF2">
    <property type="entry name" value="PROTEIN FECR"/>
    <property type="match status" value="1"/>
</dbReference>
<keyword evidence="1" id="KW-0472">Membrane</keyword>
<dbReference type="Pfam" id="PF04773">
    <property type="entry name" value="FecR"/>
    <property type="match status" value="1"/>
</dbReference>
<evidence type="ECO:0000313" key="4">
    <source>
        <dbReference type="EMBL" id="RPD41235.1"/>
    </source>
</evidence>
<evidence type="ECO:0000259" key="3">
    <source>
        <dbReference type="Pfam" id="PF16344"/>
    </source>
</evidence>
<dbReference type="PANTHER" id="PTHR30273">
    <property type="entry name" value="PERIPLASMIC SIGNAL SENSOR AND SIGMA FACTOR ACTIVATOR FECR-RELATED"/>
    <property type="match status" value="1"/>
</dbReference>
<dbReference type="Gene3D" id="3.55.50.30">
    <property type="match status" value="1"/>
</dbReference>
<dbReference type="AlphaFoldDB" id="A0A3N4MCT5"/>
<feature type="transmembrane region" description="Helical" evidence="1">
    <location>
        <begin position="81"/>
        <end position="100"/>
    </location>
</feature>
<evidence type="ECO:0000259" key="2">
    <source>
        <dbReference type="Pfam" id="PF04773"/>
    </source>
</evidence>
<dbReference type="InterPro" id="IPR006860">
    <property type="entry name" value="FecR"/>
</dbReference>
<dbReference type="InterPro" id="IPR012373">
    <property type="entry name" value="Ferrdict_sens_TM"/>
</dbReference>
<comment type="caution">
    <text evidence="4">The sequence shown here is derived from an EMBL/GenBank/DDBJ whole genome shotgun (WGS) entry which is preliminary data.</text>
</comment>
<feature type="domain" description="Protein FecR C-terminal" evidence="3">
    <location>
        <begin position="252"/>
        <end position="314"/>
    </location>
</feature>
<organism evidence="4 5">
    <name type="scientific">Chitinophaga barathri</name>
    <dbReference type="NCBI Taxonomy" id="1647451"/>
    <lineage>
        <taxon>Bacteria</taxon>
        <taxon>Pseudomonadati</taxon>
        <taxon>Bacteroidota</taxon>
        <taxon>Chitinophagia</taxon>
        <taxon>Chitinophagales</taxon>
        <taxon>Chitinophagaceae</taxon>
        <taxon>Chitinophaga</taxon>
    </lineage>
</organism>
<name>A0A3N4MCT5_9BACT</name>
<evidence type="ECO:0000313" key="5">
    <source>
        <dbReference type="Proteomes" id="UP000279089"/>
    </source>
</evidence>
<evidence type="ECO:0000256" key="1">
    <source>
        <dbReference type="SAM" id="Phobius"/>
    </source>
</evidence>